<dbReference type="GO" id="GO:1990228">
    <property type="term" value="C:sulfurtransferase complex"/>
    <property type="evidence" value="ECO:0007669"/>
    <property type="project" value="TreeGrafter"/>
</dbReference>
<dbReference type="GO" id="GO:0002143">
    <property type="term" value="P:tRNA wobble position uridine thiolation"/>
    <property type="evidence" value="ECO:0007669"/>
    <property type="project" value="InterPro"/>
</dbReference>
<evidence type="ECO:0000313" key="1">
    <source>
        <dbReference type="EMBL" id="SHG10748.1"/>
    </source>
</evidence>
<dbReference type="Proteomes" id="UP000184159">
    <property type="component" value="Unassembled WGS sequence"/>
</dbReference>
<dbReference type="PANTHER" id="PTHR37526">
    <property type="entry name" value="PROTEIN TUSB"/>
    <property type="match status" value="1"/>
</dbReference>
<sequence>MLHVIKTDAALKRVHPFYSDQDSILLIEDAVYAANPLHYAFELLAGKTVFVLEADAKARGIHHRISPSTTITDYLGFVELTEHNHSTMTWE</sequence>
<evidence type="ECO:0000313" key="2">
    <source>
        <dbReference type="Proteomes" id="UP000184159"/>
    </source>
</evidence>
<dbReference type="EMBL" id="FQUH01000029">
    <property type="protein sequence ID" value="SHG10748.1"/>
    <property type="molecule type" value="Genomic_DNA"/>
</dbReference>
<accession>A0A1M5H4C4</accession>
<dbReference type="InterPro" id="IPR007215">
    <property type="entry name" value="Sulphur_relay_TusB/DsrH"/>
</dbReference>
<organism evidence="1 2">
    <name type="scientific">Vibrio gazogenes DSM 21264 = NBRC 103151</name>
    <dbReference type="NCBI Taxonomy" id="1123492"/>
    <lineage>
        <taxon>Bacteria</taxon>
        <taxon>Pseudomonadati</taxon>
        <taxon>Pseudomonadota</taxon>
        <taxon>Gammaproteobacteria</taxon>
        <taxon>Vibrionales</taxon>
        <taxon>Vibrionaceae</taxon>
        <taxon>Vibrio</taxon>
    </lineage>
</organism>
<dbReference type="Pfam" id="PF04077">
    <property type="entry name" value="DsrH"/>
    <property type="match status" value="1"/>
</dbReference>
<keyword evidence="2" id="KW-1185">Reference proteome</keyword>
<gene>
    <name evidence="1" type="ORF">SAMN02745781_03982</name>
</gene>
<name>A0A1M5H4C4_VIBGA</name>
<reference evidence="2" key="1">
    <citation type="submission" date="2016-11" db="EMBL/GenBank/DDBJ databases">
        <authorList>
            <person name="Varghese N."/>
            <person name="Submissions S."/>
        </authorList>
    </citation>
    <scope>NUCLEOTIDE SEQUENCE [LARGE SCALE GENOMIC DNA]</scope>
    <source>
        <strain evidence="2">DSM 21264</strain>
    </source>
</reference>
<dbReference type="RefSeq" id="WP_072963329.1">
    <property type="nucleotide sequence ID" value="NZ_FQUH01000029.1"/>
</dbReference>
<dbReference type="PANTHER" id="PTHR37526:SF1">
    <property type="entry name" value="PROTEIN TUSB"/>
    <property type="match status" value="1"/>
</dbReference>
<dbReference type="AlphaFoldDB" id="A0A1M5H4C4"/>
<dbReference type="InterPro" id="IPR027396">
    <property type="entry name" value="DsrEFH-like"/>
</dbReference>
<dbReference type="NCBIfam" id="TIGR03011">
    <property type="entry name" value="sulf_tusB_dsrH"/>
    <property type="match status" value="1"/>
</dbReference>
<dbReference type="SUPFAM" id="SSF75169">
    <property type="entry name" value="DsrEFH-like"/>
    <property type="match status" value="1"/>
</dbReference>
<dbReference type="Gene3D" id="3.40.1260.10">
    <property type="entry name" value="DsrEFH-like"/>
    <property type="match status" value="1"/>
</dbReference>
<protein>
    <submittedName>
        <fullName evidence="1">tRNA 2-thiouridine synthesizing protein B</fullName>
    </submittedName>
</protein>
<proteinExistence type="predicted"/>